<evidence type="ECO:0000313" key="2">
    <source>
        <dbReference type="Proteomes" id="UP001473302"/>
    </source>
</evidence>
<name>A0ABP9YY30_9FUNG</name>
<gene>
    <name evidence="1" type="ORF">MFLAVUS_005214</name>
</gene>
<accession>A0ABP9YY30</accession>
<dbReference type="Proteomes" id="UP001473302">
    <property type="component" value="Unassembled WGS sequence"/>
</dbReference>
<comment type="caution">
    <text evidence="1">The sequence shown here is derived from an EMBL/GenBank/DDBJ whole genome shotgun (WGS) entry which is preliminary data.</text>
</comment>
<protein>
    <submittedName>
        <fullName evidence="1">Uncharacterized protein</fullName>
    </submittedName>
</protein>
<organism evidence="1 2">
    <name type="scientific">Mucor flavus</name>
    <dbReference type="NCBI Taxonomy" id="439312"/>
    <lineage>
        <taxon>Eukaryota</taxon>
        <taxon>Fungi</taxon>
        <taxon>Fungi incertae sedis</taxon>
        <taxon>Mucoromycota</taxon>
        <taxon>Mucoromycotina</taxon>
        <taxon>Mucoromycetes</taxon>
        <taxon>Mucorales</taxon>
        <taxon>Mucorineae</taxon>
        <taxon>Mucoraceae</taxon>
        <taxon>Mucor</taxon>
    </lineage>
</organism>
<keyword evidence="2" id="KW-1185">Reference proteome</keyword>
<proteinExistence type="predicted"/>
<evidence type="ECO:0000313" key="1">
    <source>
        <dbReference type="EMBL" id="GAA5811771.1"/>
    </source>
</evidence>
<reference evidence="1 2" key="1">
    <citation type="submission" date="2024-04" db="EMBL/GenBank/DDBJ databases">
        <title>genome sequences of Mucor flavus KT1a and Helicostylum pulchrum KT1b strains isolated from the surface of a dry-aged beef.</title>
        <authorList>
            <person name="Toyotome T."/>
            <person name="Hosono M."/>
            <person name="Torimaru M."/>
            <person name="Fukuda K."/>
            <person name="Mikami N."/>
        </authorList>
    </citation>
    <scope>NUCLEOTIDE SEQUENCE [LARGE SCALE GENOMIC DNA]</scope>
    <source>
        <strain evidence="1 2">KT1a</strain>
    </source>
</reference>
<sequence>MALSLLITGYSICTDQAGRTSSFIEDHFPLAKEHPVEEYDTDPTTLPTTCLIFVHLIAHIIGGQLVTELLKFKK</sequence>
<dbReference type="EMBL" id="BAABUK010000011">
    <property type="protein sequence ID" value="GAA5811771.1"/>
    <property type="molecule type" value="Genomic_DNA"/>
</dbReference>